<gene>
    <name evidence="2" type="ORF">ACFO0J_00685</name>
</gene>
<dbReference type="PROSITE" id="PS51257">
    <property type="entry name" value="PROKAR_LIPOPROTEIN"/>
    <property type="match status" value="1"/>
</dbReference>
<evidence type="ECO:0000313" key="2">
    <source>
        <dbReference type="EMBL" id="MFC4296554.1"/>
    </source>
</evidence>
<accession>A0ABV8RUM7</accession>
<dbReference type="Proteomes" id="UP001595756">
    <property type="component" value="Unassembled WGS sequence"/>
</dbReference>
<proteinExistence type="predicted"/>
<dbReference type="InterPro" id="IPR000073">
    <property type="entry name" value="AB_hydrolase_1"/>
</dbReference>
<dbReference type="RefSeq" id="WP_376811140.1">
    <property type="nucleotide sequence ID" value="NZ_JBHSDY010000001.1"/>
</dbReference>
<keyword evidence="3" id="KW-1185">Reference proteome</keyword>
<reference evidence="3" key="1">
    <citation type="journal article" date="2019" name="Int. J. Syst. Evol. Microbiol.">
        <title>The Global Catalogue of Microorganisms (GCM) 10K type strain sequencing project: providing services to taxonomists for standard genome sequencing and annotation.</title>
        <authorList>
            <consortium name="The Broad Institute Genomics Platform"/>
            <consortium name="The Broad Institute Genome Sequencing Center for Infectious Disease"/>
            <person name="Wu L."/>
            <person name="Ma J."/>
        </authorList>
    </citation>
    <scope>NUCLEOTIDE SEQUENCE [LARGE SCALE GENOMIC DNA]</scope>
    <source>
        <strain evidence="3">CGMCC 1.19029</strain>
    </source>
</reference>
<feature type="domain" description="AB hydrolase-1" evidence="1">
    <location>
        <begin position="357"/>
        <end position="526"/>
    </location>
</feature>
<organism evidence="2 3">
    <name type="scientific">Castellaniella hirudinis</name>
    <dbReference type="NCBI Taxonomy" id="1144617"/>
    <lineage>
        <taxon>Bacteria</taxon>
        <taxon>Pseudomonadati</taxon>
        <taxon>Pseudomonadota</taxon>
        <taxon>Betaproteobacteria</taxon>
        <taxon>Burkholderiales</taxon>
        <taxon>Alcaligenaceae</taxon>
        <taxon>Castellaniella</taxon>
    </lineage>
</organism>
<evidence type="ECO:0000259" key="1">
    <source>
        <dbReference type="Pfam" id="PF12697"/>
    </source>
</evidence>
<dbReference type="EMBL" id="JBHSDY010000001">
    <property type="protein sequence ID" value="MFC4296554.1"/>
    <property type="molecule type" value="Genomic_DNA"/>
</dbReference>
<evidence type="ECO:0000313" key="3">
    <source>
        <dbReference type="Proteomes" id="UP001595756"/>
    </source>
</evidence>
<dbReference type="SUPFAM" id="SSF53474">
    <property type="entry name" value="alpha/beta-Hydrolases"/>
    <property type="match status" value="1"/>
</dbReference>
<sequence>MNAACARLRGVSPARLLHKAGLLCMIGLLTGCAGVRIKPVSTQEFIAQHRGDILSSGTLSIAARNTLSVIGQDPAPCRRDPAPCIEALSSPTGLDEEQRLSALAELWLAQALNEGRANGSTGPGSYLQAARYAYAYLFYTTRPPAQRAFEERQTQVRDYYNYATEQVSLRAYRHYQAHPDESPLGGAALQTAGWRLRIRNADVRLPEGERLPDELIPASTLTFRGLRSIYRRDGLGAELVAVTRANREDKGTFPHPWSEPAFPAVTAVLSFPGSDLEAVLRTREAMLRVYDPYKHDAIRLAGDTVPLAANFTSGYGLWLARSGFATQAIRNVLGGEDGLREPHIYLLQPYDPKRRIVLMLHGLASSPEAWVNVANEVLGDEDLRRNYQIWQVYYPTGRPLAYNNRAIRQAFQATLDHFDPDRTAPAGRDITLIGHSMGGVLGRLLVSSSSNVLHDAMQTRYNLEPEQQARILHDYADLLYFTPVPGVSRAVFIAAPHRGTAYANNRLARFASSLIRLPLTIFEDLSGLANMTQRGQAQYDRALISNGIDNLSDRDSYLRLSNDMAISSAVRYHSIIARRSADGPLEDSDDGLVSWRSAHLEGAVSEKIIPGAHSIQETPPAILEIRRILHEHLQALEPDRRR</sequence>
<dbReference type="Pfam" id="PF12697">
    <property type="entry name" value="Abhydrolase_6"/>
    <property type="match status" value="1"/>
</dbReference>
<dbReference type="Gene3D" id="3.40.50.1820">
    <property type="entry name" value="alpha/beta hydrolase"/>
    <property type="match status" value="1"/>
</dbReference>
<protein>
    <submittedName>
        <fullName evidence="2">Esterase/lipase family protein</fullName>
    </submittedName>
</protein>
<name>A0ABV8RUM7_9BURK</name>
<comment type="caution">
    <text evidence="2">The sequence shown here is derived from an EMBL/GenBank/DDBJ whole genome shotgun (WGS) entry which is preliminary data.</text>
</comment>
<dbReference type="InterPro" id="IPR029058">
    <property type="entry name" value="AB_hydrolase_fold"/>
</dbReference>